<reference evidence="2" key="1">
    <citation type="journal article" date="2019" name="Int. J. Syst. Evol. Microbiol.">
        <title>The Global Catalogue of Microorganisms (GCM) 10K type strain sequencing project: providing services to taxonomists for standard genome sequencing and annotation.</title>
        <authorList>
            <consortium name="The Broad Institute Genomics Platform"/>
            <consortium name="The Broad Institute Genome Sequencing Center for Infectious Disease"/>
            <person name="Wu L."/>
            <person name="Ma J."/>
        </authorList>
    </citation>
    <scope>NUCLEOTIDE SEQUENCE [LARGE SCALE GENOMIC DNA]</scope>
    <source>
        <strain evidence="2">CECT 7184</strain>
    </source>
</reference>
<accession>A0ABW0YP92</accession>
<dbReference type="Proteomes" id="UP001596142">
    <property type="component" value="Unassembled WGS sequence"/>
</dbReference>
<organism evidence="1 2">
    <name type="scientific">Thalassorhabdus alkalitolerans</name>
    <dbReference type="NCBI Taxonomy" id="2282697"/>
    <lineage>
        <taxon>Bacteria</taxon>
        <taxon>Bacillati</taxon>
        <taxon>Bacillota</taxon>
        <taxon>Bacilli</taxon>
        <taxon>Bacillales</taxon>
        <taxon>Bacillaceae</taxon>
        <taxon>Thalassorhabdus</taxon>
    </lineage>
</organism>
<evidence type="ECO:0000313" key="2">
    <source>
        <dbReference type="Proteomes" id="UP001596142"/>
    </source>
</evidence>
<keyword evidence="2" id="KW-1185">Reference proteome</keyword>
<sequence length="107" mass="12672">MEATLHIFIEYRIKEEHVQEYEALIEDIAASLSEYGAEKFQWYAAEDQPNLYVELFKVPTKSHYHTLKKWRKSKEHPLFGKLDPVIDGGLEKLNCWAFQARTDELKE</sequence>
<dbReference type="EMBL" id="JBHSOZ010000004">
    <property type="protein sequence ID" value="MFC5713267.1"/>
    <property type="molecule type" value="Genomic_DNA"/>
</dbReference>
<evidence type="ECO:0008006" key="3">
    <source>
        <dbReference type="Google" id="ProtNLM"/>
    </source>
</evidence>
<proteinExistence type="predicted"/>
<evidence type="ECO:0000313" key="1">
    <source>
        <dbReference type="EMBL" id="MFC5713267.1"/>
    </source>
</evidence>
<protein>
    <recommendedName>
        <fullName evidence="3">Quinol monooxygenase YgiN</fullName>
    </recommendedName>
</protein>
<comment type="caution">
    <text evidence="1">The sequence shown here is derived from an EMBL/GenBank/DDBJ whole genome shotgun (WGS) entry which is preliminary data.</text>
</comment>
<name>A0ABW0YP92_9BACI</name>
<gene>
    <name evidence="1" type="ORF">ACFPU1_10755</name>
</gene>
<dbReference type="RefSeq" id="WP_385940889.1">
    <property type="nucleotide sequence ID" value="NZ_JBHSOZ010000004.1"/>
</dbReference>